<evidence type="ECO:0000313" key="4">
    <source>
        <dbReference type="EMBL" id="WUS21624.1"/>
    </source>
</evidence>
<evidence type="ECO:0000313" key="6">
    <source>
        <dbReference type="Proteomes" id="UP001432292"/>
    </source>
</evidence>
<feature type="region of interest" description="Disordered" evidence="1">
    <location>
        <begin position="68"/>
        <end position="145"/>
    </location>
</feature>
<accession>A0A640SA29</accession>
<evidence type="ECO:0000256" key="1">
    <source>
        <dbReference type="SAM" id="MobiDB-lite"/>
    </source>
</evidence>
<dbReference type="Proteomes" id="UP001432292">
    <property type="component" value="Chromosome"/>
</dbReference>
<keyword evidence="6" id="KW-1185">Reference proteome</keyword>
<gene>
    <name evidence="4" type="ORF">OG727_04535</name>
    <name evidence="3" type="ORF">Scani_27030</name>
</gene>
<evidence type="ECO:0000256" key="2">
    <source>
        <dbReference type="SAM" id="Phobius"/>
    </source>
</evidence>
<reference evidence="3 5" key="1">
    <citation type="submission" date="2019-12" db="EMBL/GenBank/DDBJ databases">
        <title>Whole genome shotgun sequence of Streptomyces caniferus NBRC 15389.</title>
        <authorList>
            <person name="Ichikawa N."/>
            <person name="Kimura A."/>
            <person name="Kitahashi Y."/>
            <person name="Komaki H."/>
            <person name="Tamura T."/>
        </authorList>
    </citation>
    <scope>NUCLEOTIDE SEQUENCE [LARGE SCALE GENOMIC DNA]</scope>
    <source>
        <strain evidence="3 5">NBRC 15389</strain>
    </source>
</reference>
<feature type="compositionally biased region" description="Low complexity" evidence="1">
    <location>
        <begin position="126"/>
        <end position="139"/>
    </location>
</feature>
<feature type="region of interest" description="Disordered" evidence="1">
    <location>
        <begin position="1"/>
        <end position="27"/>
    </location>
</feature>
<name>A0A640SA29_9ACTN</name>
<feature type="transmembrane region" description="Helical" evidence="2">
    <location>
        <begin position="43"/>
        <end position="65"/>
    </location>
</feature>
<dbReference type="RefSeq" id="WP_159474140.1">
    <property type="nucleotide sequence ID" value="NZ_BAAATH010000050.1"/>
</dbReference>
<protein>
    <submittedName>
        <fullName evidence="3">Uncharacterized protein</fullName>
    </submittedName>
</protein>
<dbReference type="EMBL" id="BLIN01000003">
    <property type="protein sequence ID" value="GFE06435.1"/>
    <property type="molecule type" value="Genomic_DNA"/>
</dbReference>
<dbReference type="OrthoDB" id="4338185at2"/>
<dbReference type="EMBL" id="CP108473">
    <property type="protein sequence ID" value="WUS21624.1"/>
    <property type="molecule type" value="Genomic_DNA"/>
</dbReference>
<keyword evidence="2" id="KW-0812">Transmembrane</keyword>
<proteinExistence type="predicted"/>
<evidence type="ECO:0000313" key="5">
    <source>
        <dbReference type="Proteomes" id="UP000435837"/>
    </source>
</evidence>
<dbReference type="AlphaFoldDB" id="A0A640SA29"/>
<keyword evidence="2" id="KW-0472">Membrane</keyword>
<reference evidence="4" key="2">
    <citation type="submission" date="2022-10" db="EMBL/GenBank/DDBJ databases">
        <title>The complete genomes of actinobacterial strains from the NBC collection.</title>
        <authorList>
            <person name="Joergensen T.S."/>
            <person name="Alvarez Arevalo M."/>
            <person name="Sterndorff E.B."/>
            <person name="Faurdal D."/>
            <person name="Vuksanovic O."/>
            <person name="Mourched A.-S."/>
            <person name="Charusanti P."/>
            <person name="Shaw S."/>
            <person name="Blin K."/>
            <person name="Weber T."/>
        </authorList>
    </citation>
    <scope>NUCLEOTIDE SEQUENCE</scope>
    <source>
        <strain evidence="4">NBC_01256</strain>
    </source>
</reference>
<sequence length="145" mass="14410">MPEPHDPLRSLFQEAASTGQSRARTAPVSLIARRAERLRRRRIAALAVGACLVFAGTGAAAAVLLPGDAGTSVPAVTPSPSKPSLTPTPVPTAPRSTTPGTGAPVPGRSSLEGPTTSPPRTGQGAPGPSATSTHSTSPPSTEPPG</sequence>
<organism evidence="3 5">
    <name type="scientific">Streptomyces caniferus</name>
    <dbReference type="NCBI Taxonomy" id="285557"/>
    <lineage>
        <taxon>Bacteria</taxon>
        <taxon>Bacillati</taxon>
        <taxon>Actinomycetota</taxon>
        <taxon>Actinomycetes</taxon>
        <taxon>Kitasatosporales</taxon>
        <taxon>Streptomycetaceae</taxon>
        <taxon>Streptomyces</taxon>
    </lineage>
</organism>
<evidence type="ECO:0000313" key="3">
    <source>
        <dbReference type="EMBL" id="GFE06435.1"/>
    </source>
</evidence>
<keyword evidence="2" id="KW-1133">Transmembrane helix</keyword>
<dbReference type="Proteomes" id="UP000435837">
    <property type="component" value="Unassembled WGS sequence"/>
</dbReference>